<dbReference type="EMBL" id="LC492974">
    <property type="protein sequence ID" value="BBM13219.1"/>
    <property type="molecule type" value="Genomic_DNA"/>
</dbReference>
<keyword evidence="7 8" id="KW-1035">Host cytoplasm</keyword>
<dbReference type="GO" id="GO:0019033">
    <property type="term" value="C:viral tegument"/>
    <property type="evidence" value="ECO:0007669"/>
    <property type="project" value="UniProtKB-SubCell"/>
</dbReference>
<dbReference type="RefSeq" id="YP_010801528.1">
    <property type="nucleotide sequence ID" value="NC_076965.1"/>
</dbReference>
<comment type="similarity">
    <text evidence="3 8">Belongs to the alphaherpesvirinae HHV-1 UL47 family.</text>
</comment>
<keyword evidence="8" id="KW-0804">Transcription</keyword>
<feature type="region of interest" description="Disordered" evidence="9">
    <location>
        <begin position="1"/>
        <end position="37"/>
    </location>
</feature>
<comment type="domain">
    <text evidence="8">The nuclear export signal is CRM1-dependent.</text>
</comment>
<organism evidence="10 11">
    <name type="scientific">pteropodid alphaherpesvirus 2</name>
    <dbReference type="NCBI Taxonomy" id="3118716"/>
    <lineage>
        <taxon>Viruses</taxon>
        <taxon>Duplodnaviria</taxon>
        <taxon>Heunggongvirae</taxon>
        <taxon>Peploviricota</taxon>
        <taxon>Herviviricetes</taxon>
        <taxon>Herpesvirales</taxon>
        <taxon>Orthoherpesviridae</taxon>
        <taxon>Alphaherpesvirinae</taxon>
        <taxon>Simplexvirus</taxon>
        <taxon>Simplexvirus pteropodidalpha2</taxon>
    </lineage>
</organism>
<dbReference type="KEGG" id="vg:80540235"/>
<dbReference type="GO" id="GO:0003723">
    <property type="term" value="F:RNA binding"/>
    <property type="evidence" value="ECO:0007669"/>
    <property type="project" value="UniProtKB-UniRule"/>
</dbReference>
<evidence type="ECO:0000256" key="1">
    <source>
        <dbReference type="ARBA" id="ARBA00004147"/>
    </source>
</evidence>
<reference evidence="10 11" key="1">
    <citation type="journal article" date="2020" name="J. Virol.">
        <title>Characterization of a Novel Alphaherpesvirus Isolated from the Fruit Bat Pteropus lylei in Vietnam.</title>
        <authorList>
            <person name="Inagaki T."/>
            <person name="Yamada S."/>
            <person name="Fujii H."/>
            <person name="Yoshikawa T."/>
            <person name="Shibamura M."/>
            <person name="Harada S."/>
            <person name="Fukushi S."/>
            <person name="Le M.Q."/>
            <person name="Nguyen C.T."/>
            <person name="Nguyen T.T.T."/>
            <person name="Nguyen T.T."/>
            <person name="Nguyen T.T."/>
            <person name="Quach V.T."/>
            <person name="Thong V.D."/>
            <person name="Mori K."/>
            <person name="Sasaki M."/>
            <person name="Setiyono A."/>
            <person name="Handharyani E."/>
            <person name="Takeyama H."/>
            <person name="Hasebe F."/>
            <person name="Saijo M."/>
        </authorList>
    </citation>
    <scope>NUCLEOTIDE SEQUENCE [LARGE SCALE GENOMIC DNA]</scope>
</reference>
<comment type="function">
    <text evidence="8">Tegument protein that can bind to various RNA transcripts. Plays a role in the attenuation of selective viral and cellular mRNA degradation by modulating the activity of host shutoff RNase UL41/VHS. Also plays a role in the primary envelopment of virions in the perinuclear space, probably by interacting with two nuclear egress proteins UL31 and UL34.</text>
</comment>
<keyword evidence="8" id="KW-0426">Late protein</keyword>
<comment type="subunit">
    <text evidence="8">Interacts with US3 kinase. Interacts with UL31 and UL34; these interactions seem important for efficient virion nuclear egress. Interacts with UL41/VHS.</text>
</comment>
<keyword evidence="11" id="KW-1185">Reference proteome</keyword>
<evidence type="ECO:0000256" key="7">
    <source>
        <dbReference type="ARBA" id="ARBA00023200"/>
    </source>
</evidence>
<gene>
    <name evidence="10" type="primary">UL47</name>
</gene>
<keyword evidence="8" id="KW-0805">Transcription regulation</keyword>
<feature type="region of interest" description="Disordered" evidence="9">
    <location>
        <begin position="49"/>
        <end position="132"/>
    </location>
</feature>
<evidence type="ECO:0000256" key="9">
    <source>
        <dbReference type="SAM" id="MobiDB-lite"/>
    </source>
</evidence>
<keyword evidence="8" id="KW-0694">RNA-binding</keyword>
<dbReference type="Pfam" id="PF03362">
    <property type="entry name" value="Herpes_UL47"/>
    <property type="match status" value="1"/>
</dbReference>
<comment type="subcellular location">
    <subcellularLocation>
        <location evidence="2 8">Host cytoplasm</location>
    </subcellularLocation>
    <subcellularLocation>
        <location evidence="1 8">Host nucleus</location>
    </subcellularLocation>
    <subcellularLocation>
        <location evidence="8">Virion tegument</location>
    </subcellularLocation>
    <text evidence="8">Major tegument protein of the virion. Undergoes nucleocytoplasmic shuttling during infection. Localizes to the major sites of transcription in the infected cell nucleus.</text>
</comment>
<name>A0A510J971_9ALPH</name>
<dbReference type="GeneID" id="80540235"/>
<proteinExistence type="inferred from homology"/>
<evidence type="ECO:0000256" key="2">
    <source>
        <dbReference type="ARBA" id="ARBA00004192"/>
    </source>
</evidence>
<dbReference type="GO" id="GO:0006355">
    <property type="term" value="P:regulation of DNA-templated transcription"/>
    <property type="evidence" value="ECO:0007669"/>
    <property type="project" value="UniProtKB-UniRule"/>
</dbReference>
<keyword evidence="6 8" id="KW-0946">Virion</keyword>
<keyword evidence="5 8" id="KW-0920">Virion tegument</keyword>
<feature type="compositionally biased region" description="Basic residues" evidence="9">
    <location>
        <begin position="111"/>
        <end position="120"/>
    </location>
</feature>
<feature type="compositionally biased region" description="Acidic residues" evidence="9">
    <location>
        <begin position="54"/>
        <end position="63"/>
    </location>
</feature>
<protein>
    <recommendedName>
        <fullName evidence="8">Tegument protein UL47</fullName>
    </recommendedName>
</protein>
<dbReference type="Proteomes" id="UP001143588">
    <property type="component" value="Segment"/>
</dbReference>
<keyword evidence="4 8" id="KW-1048">Host nucleus</keyword>
<evidence type="ECO:0000313" key="11">
    <source>
        <dbReference type="Proteomes" id="UP001143588"/>
    </source>
</evidence>
<dbReference type="GO" id="GO:0030430">
    <property type="term" value="C:host cell cytoplasm"/>
    <property type="evidence" value="ECO:0007669"/>
    <property type="project" value="UniProtKB-SubCell"/>
</dbReference>
<evidence type="ECO:0000256" key="4">
    <source>
        <dbReference type="ARBA" id="ARBA00022562"/>
    </source>
</evidence>
<evidence type="ECO:0000313" key="10">
    <source>
        <dbReference type="EMBL" id="BBM13219.1"/>
    </source>
</evidence>
<evidence type="ECO:0000256" key="8">
    <source>
        <dbReference type="RuleBase" id="RU369113"/>
    </source>
</evidence>
<accession>A0A510J971</accession>
<feature type="compositionally biased region" description="Basic residues" evidence="9">
    <location>
        <begin position="1"/>
        <end position="14"/>
    </location>
</feature>
<dbReference type="InterPro" id="IPR005029">
    <property type="entry name" value="Herpes_UL47"/>
</dbReference>
<dbReference type="GO" id="GO:0042025">
    <property type="term" value="C:host cell nucleus"/>
    <property type="evidence" value="ECO:0007669"/>
    <property type="project" value="UniProtKB-SubCell"/>
</dbReference>
<evidence type="ECO:0000256" key="6">
    <source>
        <dbReference type="ARBA" id="ARBA00022844"/>
    </source>
</evidence>
<evidence type="ECO:0000256" key="5">
    <source>
        <dbReference type="ARBA" id="ARBA00022580"/>
    </source>
</evidence>
<sequence>MSSRRNSRPQRRSIRNADAMIVDDASPMDYESADPSGAGFVGYLRSVFRFGGEDPGEEGEDRGDEPPRRRRRQSVVPAPLEDEPRRRVSRRLSGHWGSTSPDEQGVGPSLRGRRHSRRSSRPQGPAPASQIGYLGARRAAELLRLPEPLFVPSELFLQELEFEEADYKAPGPTDTAGAAKVEFLEGRLARADILDVFPLNKLFPKADVWDESLRSVVALGHPACLYPCPHRAFSLARVGDMHFASPLNPATFFRRTLQQGEELAWFLTGDSMRELTERQLQLTPHQGLSFLLDALARVAANSQACGERLHADVHANADARAGELRRQFARVAALHPLDPSSMPRLPMGGAVATQTGPAAAALRGSLGSLVYWADLRTYLDRECRVAARFAGRMTYLATSALLARIHPDTPKNILTREAAFLGRALDVLAVLAEQTIQWITLAVGAQLHPNSSLRAFKDLSLEELFRALPLGSPAVLSAEAEAMGDTATQRLIATSGLNTVLASAVFALHTALATVFIKHAQACKELRKSSEPAAARRHREEKAATRALLAAGLVFQRLLGLADTVVACLAAAAFDGGLTAPDVGAYTPLRYACVLRVARPLYSRTTPTQFWADVRAASARIHLRPVASAPPEPIAQTVEPTFLLEDLHLFPQKPLDDTSVLGPRSRVVDIMSQFRRLLMGDEDVAMLQAHLSGHRAAGLRGAPPTPSRK</sequence>
<evidence type="ECO:0000256" key="3">
    <source>
        <dbReference type="ARBA" id="ARBA00005238"/>
    </source>
</evidence>